<accession>A0A8T0WCZ9</accession>
<dbReference type="Proteomes" id="UP000823388">
    <property type="component" value="Chromosome 2K"/>
</dbReference>
<comment type="caution">
    <text evidence="1">The sequence shown here is derived from an EMBL/GenBank/DDBJ whole genome shotgun (WGS) entry which is preliminary data.</text>
</comment>
<name>A0A8T0WCZ9_PANVG</name>
<evidence type="ECO:0000313" key="2">
    <source>
        <dbReference type="Proteomes" id="UP000823388"/>
    </source>
</evidence>
<sequence length="82" mass="9128">MDPAGFAERLHNKTSRRFSTRARTGFTAKLLVEKILRLQWCAPATRLLQRIGSAPPATNAAPGPVDNAEELNYIEETTDDLF</sequence>
<proteinExistence type="predicted"/>
<evidence type="ECO:0000313" key="1">
    <source>
        <dbReference type="EMBL" id="KAG2644087.1"/>
    </source>
</evidence>
<reference evidence="1 2" key="1">
    <citation type="submission" date="2020-05" db="EMBL/GenBank/DDBJ databases">
        <title>WGS assembly of Panicum virgatum.</title>
        <authorList>
            <person name="Lovell J.T."/>
            <person name="Jenkins J."/>
            <person name="Shu S."/>
            <person name="Juenger T.E."/>
            <person name="Schmutz J."/>
        </authorList>
    </citation>
    <scope>NUCLEOTIDE SEQUENCE [LARGE SCALE GENOMIC DNA]</scope>
    <source>
        <strain evidence="2">cv. AP13</strain>
    </source>
</reference>
<dbReference type="AlphaFoldDB" id="A0A8T0WCZ9"/>
<organism evidence="1 2">
    <name type="scientific">Panicum virgatum</name>
    <name type="common">Blackwell switchgrass</name>
    <dbReference type="NCBI Taxonomy" id="38727"/>
    <lineage>
        <taxon>Eukaryota</taxon>
        <taxon>Viridiplantae</taxon>
        <taxon>Streptophyta</taxon>
        <taxon>Embryophyta</taxon>
        <taxon>Tracheophyta</taxon>
        <taxon>Spermatophyta</taxon>
        <taxon>Magnoliopsida</taxon>
        <taxon>Liliopsida</taxon>
        <taxon>Poales</taxon>
        <taxon>Poaceae</taxon>
        <taxon>PACMAD clade</taxon>
        <taxon>Panicoideae</taxon>
        <taxon>Panicodae</taxon>
        <taxon>Paniceae</taxon>
        <taxon>Panicinae</taxon>
        <taxon>Panicum</taxon>
        <taxon>Panicum sect. Hiantes</taxon>
    </lineage>
</organism>
<gene>
    <name evidence="1" type="ORF">PVAP13_2KG404015</name>
</gene>
<protein>
    <submittedName>
        <fullName evidence="1">Uncharacterized protein</fullName>
    </submittedName>
</protein>
<keyword evidence="2" id="KW-1185">Reference proteome</keyword>
<dbReference type="EMBL" id="CM029039">
    <property type="protein sequence ID" value="KAG2644087.1"/>
    <property type="molecule type" value="Genomic_DNA"/>
</dbReference>